<keyword evidence="1" id="KW-0436">Ligase</keyword>
<accession>X1UEK6</accession>
<dbReference type="GO" id="GO:0005524">
    <property type="term" value="F:ATP binding"/>
    <property type="evidence" value="ECO:0007669"/>
    <property type="project" value="UniProtKB-KW"/>
</dbReference>
<protein>
    <recommendedName>
        <fullName evidence="4">MGS-like domain-containing protein</fullName>
    </recommendedName>
</protein>
<dbReference type="SUPFAM" id="SSF52335">
    <property type="entry name" value="Methylglyoxal synthase-like"/>
    <property type="match status" value="1"/>
</dbReference>
<keyword evidence="2" id="KW-0547">Nucleotide-binding</keyword>
<evidence type="ECO:0000256" key="2">
    <source>
        <dbReference type="ARBA" id="ARBA00022741"/>
    </source>
</evidence>
<reference evidence="5" key="1">
    <citation type="journal article" date="2014" name="Front. Microbiol.">
        <title>High frequency of phylogenetically diverse reductive dehalogenase-homologous genes in deep subseafloor sedimentary metagenomes.</title>
        <authorList>
            <person name="Kawai M."/>
            <person name="Futagami T."/>
            <person name="Toyoda A."/>
            <person name="Takaki Y."/>
            <person name="Nishi S."/>
            <person name="Hori S."/>
            <person name="Arai W."/>
            <person name="Tsubouchi T."/>
            <person name="Morono Y."/>
            <person name="Uchiyama I."/>
            <person name="Ito T."/>
            <person name="Fujiyama A."/>
            <person name="Inagaki F."/>
            <person name="Takami H."/>
        </authorList>
    </citation>
    <scope>NUCLEOTIDE SEQUENCE</scope>
    <source>
        <strain evidence="5">Expedition CK06-06</strain>
    </source>
</reference>
<dbReference type="GO" id="GO:0005737">
    <property type="term" value="C:cytoplasm"/>
    <property type="evidence" value="ECO:0007669"/>
    <property type="project" value="TreeGrafter"/>
</dbReference>
<dbReference type="PANTHER" id="PTHR11405">
    <property type="entry name" value="CARBAMOYLTRANSFERASE FAMILY MEMBER"/>
    <property type="match status" value="1"/>
</dbReference>
<evidence type="ECO:0000313" key="5">
    <source>
        <dbReference type="EMBL" id="GAI98315.1"/>
    </source>
</evidence>
<evidence type="ECO:0000256" key="1">
    <source>
        <dbReference type="ARBA" id="ARBA00022598"/>
    </source>
</evidence>
<dbReference type="SMART" id="SM00851">
    <property type="entry name" value="MGS"/>
    <property type="match status" value="1"/>
</dbReference>
<gene>
    <name evidence="5" type="ORF">S12H4_33422</name>
</gene>
<dbReference type="EMBL" id="BARW01019691">
    <property type="protein sequence ID" value="GAI98315.1"/>
    <property type="molecule type" value="Genomic_DNA"/>
</dbReference>
<sequence length="111" mass="11872">VGYKLYATEGTAAMIEAAGLPVKMISKKLSEGHPNVIDIINDGTINSVVNTITGGRIPLRDGFHIRRAAAEKRIPCFTSLDTARAAAEALVNGGQIYSAQPLPHYRTRKPG</sequence>
<dbReference type="InterPro" id="IPR011607">
    <property type="entry name" value="MGS-like_dom"/>
</dbReference>
<comment type="caution">
    <text evidence="5">The sequence shown here is derived from an EMBL/GenBank/DDBJ whole genome shotgun (WGS) entry which is preliminary data.</text>
</comment>
<dbReference type="Gene3D" id="3.40.50.1380">
    <property type="entry name" value="Methylglyoxal synthase-like domain"/>
    <property type="match status" value="1"/>
</dbReference>
<dbReference type="PANTHER" id="PTHR11405:SF53">
    <property type="entry name" value="CARBAMOYL-PHOSPHATE SYNTHASE [AMMONIA], MITOCHONDRIAL"/>
    <property type="match status" value="1"/>
</dbReference>
<feature type="domain" description="MGS-like" evidence="4">
    <location>
        <begin position="1"/>
        <end position="111"/>
    </location>
</feature>
<dbReference type="Pfam" id="PF02142">
    <property type="entry name" value="MGS"/>
    <property type="match status" value="1"/>
</dbReference>
<evidence type="ECO:0000256" key="3">
    <source>
        <dbReference type="ARBA" id="ARBA00022840"/>
    </source>
</evidence>
<dbReference type="GO" id="GO:0004088">
    <property type="term" value="F:carbamoyl-phosphate synthase (glutamine-hydrolyzing) activity"/>
    <property type="evidence" value="ECO:0007669"/>
    <property type="project" value="TreeGrafter"/>
</dbReference>
<name>X1UEK6_9ZZZZ</name>
<organism evidence="5">
    <name type="scientific">marine sediment metagenome</name>
    <dbReference type="NCBI Taxonomy" id="412755"/>
    <lineage>
        <taxon>unclassified sequences</taxon>
        <taxon>metagenomes</taxon>
        <taxon>ecological metagenomes</taxon>
    </lineage>
</organism>
<feature type="non-terminal residue" evidence="5">
    <location>
        <position position="1"/>
    </location>
</feature>
<dbReference type="GO" id="GO:0006541">
    <property type="term" value="P:glutamine metabolic process"/>
    <property type="evidence" value="ECO:0007669"/>
    <property type="project" value="TreeGrafter"/>
</dbReference>
<evidence type="ECO:0000259" key="4">
    <source>
        <dbReference type="PROSITE" id="PS51855"/>
    </source>
</evidence>
<dbReference type="InterPro" id="IPR036914">
    <property type="entry name" value="MGS-like_dom_sf"/>
</dbReference>
<proteinExistence type="predicted"/>
<dbReference type="AlphaFoldDB" id="X1UEK6"/>
<keyword evidence="3" id="KW-0067">ATP-binding</keyword>
<dbReference type="PROSITE" id="PS51855">
    <property type="entry name" value="MGS"/>
    <property type="match status" value="1"/>
</dbReference>